<keyword evidence="1" id="KW-0812">Transmembrane</keyword>
<feature type="transmembrane region" description="Helical" evidence="1">
    <location>
        <begin position="55"/>
        <end position="74"/>
    </location>
</feature>
<keyword evidence="1" id="KW-1133">Transmembrane helix</keyword>
<evidence type="ECO:0000313" key="3">
    <source>
        <dbReference type="Proteomes" id="UP000291084"/>
    </source>
</evidence>
<evidence type="ECO:0000313" key="2">
    <source>
        <dbReference type="EMBL" id="BAT79562.1"/>
    </source>
</evidence>
<dbReference type="EMBL" id="AP015035">
    <property type="protein sequence ID" value="BAT79562.1"/>
    <property type="molecule type" value="Genomic_DNA"/>
</dbReference>
<dbReference type="AlphaFoldDB" id="A0A0S3RG86"/>
<keyword evidence="1" id="KW-0472">Membrane</keyword>
<evidence type="ECO:0000256" key="1">
    <source>
        <dbReference type="SAM" id="Phobius"/>
    </source>
</evidence>
<dbReference type="Proteomes" id="UP000291084">
    <property type="component" value="Chromosome 2"/>
</dbReference>
<reference evidence="2 3" key="1">
    <citation type="journal article" date="2015" name="Sci. Rep.">
        <title>The power of single molecule real-time sequencing technology in the de novo assembly of a eukaryotic genome.</title>
        <authorList>
            <person name="Sakai H."/>
            <person name="Naito K."/>
            <person name="Ogiso-Tanaka E."/>
            <person name="Takahashi Y."/>
            <person name="Iseki K."/>
            <person name="Muto C."/>
            <person name="Satou K."/>
            <person name="Teruya K."/>
            <person name="Shiroma A."/>
            <person name="Shimoji M."/>
            <person name="Hirano T."/>
            <person name="Itoh T."/>
            <person name="Kaga A."/>
            <person name="Tomooka N."/>
        </authorList>
    </citation>
    <scope>NUCLEOTIDE SEQUENCE [LARGE SCALE GENOMIC DNA]</scope>
    <source>
        <strain evidence="3">cv. Shumari</strain>
    </source>
</reference>
<keyword evidence="3" id="KW-1185">Reference proteome</keyword>
<gene>
    <name evidence="2" type="primary">Vigan.02G247000</name>
    <name evidence="2" type="ORF">VIGAN_02247000</name>
</gene>
<protein>
    <submittedName>
        <fullName evidence="2">Uncharacterized protein</fullName>
    </submittedName>
</protein>
<sequence>MLRVHHQIRVYHQICEEGFLCDLGISLFGGSTEAGFEEDKDTRGFTVFTHGSREIGVLWVFSFLFWVLLFFAGVRQLMKEEKTN</sequence>
<accession>A0A0S3RG86</accession>
<organism evidence="2 3">
    <name type="scientific">Vigna angularis var. angularis</name>
    <dbReference type="NCBI Taxonomy" id="157739"/>
    <lineage>
        <taxon>Eukaryota</taxon>
        <taxon>Viridiplantae</taxon>
        <taxon>Streptophyta</taxon>
        <taxon>Embryophyta</taxon>
        <taxon>Tracheophyta</taxon>
        <taxon>Spermatophyta</taxon>
        <taxon>Magnoliopsida</taxon>
        <taxon>eudicotyledons</taxon>
        <taxon>Gunneridae</taxon>
        <taxon>Pentapetalae</taxon>
        <taxon>rosids</taxon>
        <taxon>fabids</taxon>
        <taxon>Fabales</taxon>
        <taxon>Fabaceae</taxon>
        <taxon>Papilionoideae</taxon>
        <taxon>50 kb inversion clade</taxon>
        <taxon>NPAAA clade</taxon>
        <taxon>indigoferoid/millettioid clade</taxon>
        <taxon>Phaseoleae</taxon>
        <taxon>Vigna</taxon>
    </lineage>
</organism>
<proteinExistence type="predicted"/>
<name>A0A0S3RG86_PHAAN</name>